<keyword evidence="4" id="KW-1185">Reference proteome</keyword>
<keyword evidence="2" id="KW-0808">Transferase</keyword>
<comment type="caution">
    <text evidence="3">The sequence shown here is derived from an EMBL/GenBank/DDBJ whole genome shotgun (WGS) entry which is preliminary data.</text>
</comment>
<name>A0A4V2V255_9GAMM</name>
<dbReference type="PROSITE" id="PS00092">
    <property type="entry name" value="N6_MTASE"/>
    <property type="match status" value="1"/>
</dbReference>
<evidence type="ECO:0000256" key="2">
    <source>
        <dbReference type="ARBA" id="ARBA00022679"/>
    </source>
</evidence>
<reference evidence="3 4" key="1">
    <citation type="submission" date="2019-03" db="EMBL/GenBank/DDBJ databases">
        <title>Genomic Encyclopedia of Type Strains, Phase IV (KMG-IV): sequencing the most valuable type-strain genomes for metagenomic binning, comparative biology and taxonomic classification.</title>
        <authorList>
            <person name="Goeker M."/>
        </authorList>
    </citation>
    <scope>NUCLEOTIDE SEQUENCE [LARGE SCALE GENOMIC DNA]</scope>
    <source>
        <strain evidence="3 4">DSM 13587</strain>
    </source>
</reference>
<dbReference type="GO" id="GO:0008168">
    <property type="term" value="F:methyltransferase activity"/>
    <property type="evidence" value="ECO:0007669"/>
    <property type="project" value="UniProtKB-KW"/>
</dbReference>
<sequence>MKADHPQDDRPAATPFLDLPARLGWRTRYAEIIFADPPYVILHATPIFPLCHPELVARGIVWDSFSLLDSLARPGAYWMLTCTCGIADDAGLTTPIFVSHPDRQRIVWELDLRGLAPALEDRLTGTDGFIRLTFARDEYASDLRALIGELRECASNPVTIETLAETDGVEWLQREFSHLAPFQVEELEPGIGGMALERLLDLDPERLPARAPRWPPGTLIEFGLFADGDGHELMRVNGEVPRPSSWTPRHFTRWEAWSAFHRWIDLLPRGFWLGHHGCIVPPEREWNRFFLLHEADRALCHAAGRHLAEVVQRGYGEGETAPGVRVRYVECPLDVAKRMN</sequence>
<evidence type="ECO:0000256" key="1">
    <source>
        <dbReference type="ARBA" id="ARBA00022603"/>
    </source>
</evidence>
<proteinExistence type="predicted"/>
<dbReference type="InterPro" id="IPR002052">
    <property type="entry name" value="DNA_methylase_N6_adenine_CS"/>
</dbReference>
<evidence type="ECO:0000313" key="4">
    <source>
        <dbReference type="Proteomes" id="UP000295717"/>
    </source>
</evidence>
<gene>
    <name evidence="3" type="ORF">EDC35_10122</name>
</gene>
<dbReference type="EMBL" id="SMAO01000001">
    <property type="protein sequence ID" value="TCT23712.1"/>
    <property type="molecule type" value="Genomic_DNA"/>
</dbReference>
<evidence type="ECO:0000313" key="3">
    <source>
        <dbReference type="EMBL" id="TCT23712.1"/>
    </source>
</evidence>
<organism evidence="3 4">
    <name type="scientific">Thiobaca trueperi</name>
    <dbReference type="NCBI Taxonomy" id="127458"/>
    <lineage>
        <taxon>Bacteria</taxon>
        <taxon>Pseudomonadati</taxon>
        <taxon>Pseudomonadota</taxon>
        <taxon>Gammaproteobacteria</taxon>
        <taxon>Chromatiales</taxon>
        <taxon>Chromatiaceae</taxon>
        <taxon>Thiobaca</taxon>
    </lineage>
</organism>
<keyword evidence="1" id="KW-0489">Methyltransferase</keyword>
<dbReference type="GO" id="GO:0032259">
    <property type="term" value="P:methylation"/>
    <property type="evidence" value="ECO:0007669"/>
    <property type="project" value="UniProtKB-KW"/>
</dbReference>
<protein>
    <submittedName>
        <fullName evidence="3">Uncharacterized protein</fullName>
    </submittedName>
</protein>
<dbReference type="AlphaFoldDB" id="A0A4V2V255"/>
<dbReference type="GO" id="GO:0003676">
    <property type="term" value="F:nucleic acid binding"/>
    <property type="evidence" value="ECO:0007669"/>
    <property type="project" value="InterPro"/>
</dbReference>
<accession>A0A4V2V255</accession>
<dbReference type="Proteomes" id="UP000295717">
    <property type="component" value="Unassembled WGS sequence"/>
</dbReference>
<dbReference type="RefSeq" id="WP_165903315.1">
    <property type="nucleotide sequence ID" value="NZ_SMAO01000001.1"/>
</dbReference>